<proteinExistence type="predicted"/>
<feature type="compositionally biased region" description="Basic residues" evidence="1">
    <location>
        <begin position="10"/>
        <end position="22"/>
    </location>
</feature>
<protein>
    <submittedName>
        <fullName evidence="2">Uncharacterized protein</fullName>
    </submittedName>
</protein>
<name>A0A0K2UWR5_LEPSM</name>
<dbReference type="EMBL" id="HACA01025333">
    <property type="protein sequence ID" value="CDW42694.1"/>
    <property type="molecule type" value="Transcribed_RNA"/>
</dbReference>
<feature type="region of interest" description="Disordered" evidence="1">
    <location>
        <begin position="1"/>
        <end position="37"/>
    </location>
</feature>
<reference evidence="2" key="1">
    <citation type="submission" date="2014-05" db="EMBL/GenBank/DDBJ databases">
        <authorList>
            <person name="Chronopoulou M."/>
        </authorList>
    </citation>
    <scope>NUCLEOTIDE SEQUENCE</scope>
    <source>
        <tissue evidence="2">Whole organism</tissue>
    </source>
</reference>
<accession>A0A0K2UWR5</accession>
<evidence type="ECO:0000256" key="1">
    <source>
        <dbReference type="SAM" id="MobiDB-lite"/>
    </source>
</evidence>
<organism evidence="2">
    <name type="scientific">Lepeophtheirus salmonis</name>
    <name type="common">Salmon louse</name>
    <name type="synonym">Caligus salmonis</name>
    <dbReference type="NCBI Taxonomy" id="72036"/>
    <lineage>
        <taxon>Eukaryota</taxon>
        <taxon>Metazoa</taxon>
        <taxon>Ecdysozoa</taxon>
        <taxon>Arthropoda</taxon>
        <taxon>Crustacea</taxon>
        <taxon>Multicrustacea</taxon>
        <taxon>Hexanauplia</taxon>
        <taxon>Copepoda</taxon>
        <taxon>Siphonostomatoida</taxon>
        <taxon>Caligidae</taxon>
        <taxon>Lepeophtheirus</taxon>
    </lineage>
</organism>
<sequence>LPKLEDPRLLHKKSKSSSSRQRRYPERHRPPKATKYGSLIFLKPLSGNYC</sequence>
<feature type="non-terminal residue" evidence="2">
    <location>
        <position position="1"/>
    </location>
</feature>
<dbReference type="AlphaFoldDB" id="A0A0K2UWR5"/>
<evidence type="ECO:0000313" key="2">
    <source>
        <dbReference type="EMBL" id="CDW42694.1"/>
    </source>
</evidence>